<dbReference type="InterPro" id="IPR013786">
    <property type="entry name" value="AcylCoA_DH/ox_N"/>
</dbReference>
<keyword evidence="5" id="KW-0560">Oxidoreductase</keyword>
<protein>
    <submittedName>
        <fullName evidence="9">Acyl-CoA dehydrogenase</fullName>
    </submittedName>
</protein>
<feature type="compositionally biased region" description="Gly residues" evidence="6">
    <location>
        <begin position="96"/>
        <end position="108"/>
    </location>
</feature>
<dbReference type="PANTHER" id="PTHR43884:SF20">
    <property type="entry name" value="ACYL-COA DEHYDROGENASE FADE28"/>
    <property type="match status" value="1"/>
</dbReference>
<dbReference type="InterPro" id="IPR009075">
    <property type="entry name" value="AcylCo_DH/oxidase_C"/>
</dbReference>
<accession>A0A918T7A5</accession>
<feature type="domain" description="Acyl-CoA dehydrogenase/oxidase N-terminal" evidence="8">
    <location>
        <begin position="111"/>
        <end position="187"/>
    </location>
</feature>
<organism evidence="9 10">
    <name type="scientific">Streptomyces termitum</name>
    <dbReference type="NCBI Taxonomy" id="67368"/>
    <lineage>
        <taxon>Bacteria</taxon>
        <taxon>Bacillati</taxon>
        <taxon>Actinomycetota</taxon>
        <taxon>Actinomycetes</taxon>
        <taxon>Kitasatosporales</taxon>
        <taxon>Streptomycetaceae</taxon>
        <taxon>Streptomyces</taxon>
    </lineage>
</organism>
<evidence type="ECO:0000259" key="8">
    <source>
        <dbReference type="Pfam" id="PF02771"/>
    </source>
</evidence>
<evidence type="ECO:0000313" key="9">
    <source>
        <dbReference type="EMBL" id="GHB05129.1"/>
    </source>
</evidence>
<name>A0A918T7A5_9ACTN</name>
<evidence type="ECO:0000313" key="10">
    <source>
        <dbReference type="Proteomes" id="UP000644020"/>
    </source>
</evidence>
<dbReference type="PANTHER" id="PTHR43884">
    <property type="entry name" value="ACYL-COA DEHYDROGENASE"/>
    <property type="match status" value="1"/>
</dbReference>
<feature type="compositionally biased region" description="Low complexity" evidence="6">
    <location>
        <begin position="52"/>
        <end position="95"/>
    </location>
</feature>
<dbReference type="RefSeq" id="WP_189982304.1">
    <property type="nucleotide sequence ID" value="NZ_BMUL01000019.1"/>
</dbReference>
<gene>
    <name evidence="9" type="primary">acd</name>
    <name evidence="9" type="ORF">GCM10010305_55410</name>
</gene>
<dbReference type="Gene3D" id="1.20.140.10">
    <property type="entry name" value="Butyryl-CoA Dehydrogenase, subunit A, domain 3"/>
    <property type="match status" value="1"/>
</dbReference>
<reference evidence="9" key="1">
    <citation type="journal article" date="2014" name="Int. J. Syst. Evol. Microbiol.">
        <title>Complete genome sequence of Corynebacterium casei LMG S-19264T (=DSM 44701T), isolated from a smear-ripened cheese.</title>
        <authorList>
            <consortium name="US DOE Joint Genome Institute (JGI-PGF)"/>
            <person name="Walter F."/>
            <person name="Albersmeier A."/>
            <person name="Kalinowski J."/>
            <person name="Ruckert C."/>
        </authorList>
    </citation>
    <scope>NUCLEOTIDE SEQUENCE</scope>
    <source>
        <strain evidence="9">JCM 4518</strain>
    </source>
</reference>
<dbReference type="InterPro" id="IPR009100">
    <property type="entry name" value="AcylCoA_DH/oxidase_NM_dom_sf"/>
</dbReference>
<feature type="compositionally biased region" description="Low complexity" evidence="6">
    <location>
        <begin position="29"/>
        <end position="44"/>
    </location>
</feature>
<evidence type="ECO:0000256" key="6">
    <source>
        <dbReference type="SAM" id="MobiDB-lite"/>
    </source>
</evidence>
<dbReference type="AlphaFoldDB" id="A0A918T7A5"/>
<dbReference type="Pfam" id="PF02771">
    <property type="entry name" value="Acyl-CoA_dh_N"/>
    <property type="match status" value="1"/>
</dbReference>
<dbReference type="InterPro" id="IPR036250">
    <property type="entry name" value="AcylCo_DH-like_C"/>
</dbReference>
<evidence type="ECO:0000256" key="5">
    <source>
        <dbReference type="ARBA" id="ARBA00023002"/>
    </source>
</evidence>
<reference evidence="9" key="2">
    <citation type="submission" date="2020-09" db="EMBL/GenBank/DDBJ databases">
        <authorList>
            <person name="Sun Q."/>
            <person name="Ohkuma M."/>
        </authorList>
    </citation>
    <scope>NUCLEOTIDE SEQUENCE</scope>
    <source>
        <strain evidence="9">JCM 4518</strain>
    </source>
</reference>
<dbReference type="SUPFAM" id="SSF47203">
    <property type="entry name" value="Acyl-CoA dehydrogenase C-terminal domain-like"/>
    <property type="match status" value="1"/>
</dbReference>
<evidence type="ECO:0000256" key="3">
    <source>
        <dbReference type="ARBA" id="ARBA00022630"/>
    </source>
</evidence>
<evidence type="ECO:0000259" key="7">
    <source>
        <dbReference type="Pfam" id="PF00441"/>
    </source>
</evidence>
<dbReference type="InterPro" id="IPR037069">
    <property type="entry name" value="AcylCoA_DH/ox_N_sf"/>
</dbReference>
<dbReference type="GO" id="GO:0003995">
    <property type="term" value="F:acyl-CoA dehydrogenase activity"/>
    <property type="evidence" value="ECO:0007669"/>
    <property type="project" value="TreeGrafter"/>
</dbReference>
<dbReference type="EMBL" id="BMUL01000019">
    <property type="protein sequence ID" value="GHB05129.1"/>
    <property type="molecule type" value="Genomic_DNA"/>
</dbReference>
<comment type="cofactor">
    <cofactor evidence="1">
        <name>FAD</name>
        <dbReference type="ChEBI" id="CHEBI:57692"/>
    </cofactor>
</comment>
<dbReference type="Proteomes" id="UP000644020">
    <property type="component" value="Unassembled WGS sequence"/>
</dbReference>
<dbReference type="Pfam" id="PF00441">
    <property type="entry name" value="Acyl-CoA_dh_1"/>
    <property type="match status" value="1"/>
</dbReference>
<dbReference type="InterPro" id="IPR046373">
    <property type="entry name" value="Acyl-CoA_Oxase/DH_mid-dom_sf"/>
</dbReference>
<feature type="domain" description="Acyl-CoA dehydrogenase/oxidase C-terminal" evidence="7">
    <location>
        <begin position="330"/>
        <end position="460"/>
    </location>
</feature>
<comment type="similarity">
    <text evidence="2">Belongs to the acyl-CoA dehydrogenase family.</text>
</comment>
<dbReference type="GO" id="GO:0050660">
    <property type="term" value="F:flavin adenine dinucleotide binding"/>
    <property type="evidence" value="ECO:0007669"/>
    <property type="project" value="InterPro"/>
</dbReference>
<evidence type="ECO:0000256" key="1">
    <source>
        <dbReference type="ARBA" id="ARBA00001974"/>
    </source>
</evidence>
<proteinExistence type="inferred from homology"/>
<dbReference type="Gene3D" id="1.10.540.10">
    <property type="entry name" value="Acyl-CoA dehydrogenase/oxidase, N-terminal domain"/>
    <property type="match status" value="1"/>
</dbReference>
<sequence length="469" mass="45616">METAEDADAAALTEEQREIRRTLRALLARHTTRTPAAGTATDGSAGSGSAGSGAAAAGSAAGSAAGTATDGSAAGSAAAGSAADGSADGRAAGAGAPDGGDAGPGGREAGLWARMARELGLARLGLPEEYGGTGRGTPALVLACEETGRALAASPLLATRVLAAPLIAALGTPAQRADLLPRIAGGDLTCALAAPGGSLAHALGLTGDNTTGAWSGDGRAGGIQARPDGDGDGWLLYGEAGQVLDGHSAGLLLVAAHTGGFARSRTLLYLVRAADAGPGLVRLPDPGLDPTRAPATVQLRDVPAVLLGEDPADPAAVLTALAATGRTAAVLLAAEAAGAARGALEHTLGLAEGPGSPRTGPDGPAARHRLAELAVQVETARTLARCAALEPGPGPAAGPLALAQALDALRAAAGEAVRAETARPGAPGRDRGAHRYFRRAAADELLFGPAGRLRARAAERTGLPGEAAA</sequence>
<feature type="region of interest" description="Disordered" evidence="6">
    <location>
        <begin position="29"/>
        <end position="108"/>
    </location>
</feature>
<dbReference type="SUPFAM" id="SSF56645">
    <property type="entry name" value="Acyl-CoA dehydrogenase NM domain-like"/>
    <property type="match status" value="1"/>
</dbReference>
<evidence type="ECO:0000256" key="4">
    <source>
        <dbReference type="ARBA" id="ARBA00022827"/>
    </source>
</evidence>
<comment type="caution">
    <text evidence="9">The sequence shown here is derived from an EMBL/GenBank/DDBJ whole genome shotgun (WGS) entry which is preliminary data.</text>
</comment>
<keyword evidence="4" id="KW-0274">FAD</keyword>
<keyword evidence="10" id="KW-1185">Reference proteome</keyword>
<keyword evidence="3" id="KW-0285">Flavoprotein</keyword>
<evidence type="ECO:0000256" key="2">
    <source>
        <dbReference type="ARBA" id="ARBA00009347"/>
    </source>
</evidence>
<dbReference type="Gene3D" id="2.40.110.10">
    <property type="entry name" value="Butyryl-CoA Dehydrogenase, subunit A, domain 2"/>
    <property type="match status" value="1"/>
</dbReference>